<dbReference type="Proteomes" id="UP000448943">
    <property type="component" value="Unassembled WGS sequence"/>
</dbReference>
<dbReference type="InterPro" id="IPR005358">
    <property type="entry name" value="Puta_zinc/iron-chelating_dom"/>
</dbReference>
<dbReference type="PANTHER" id="PTHR36931:SF1">
    <property type="entry name" value="UPF0153 PROTEIN YEIW"/>
    <property type="match status" value="1"/>
</dbReference>
<evidence type="ECO:0000313" key="1">
    <source>
        <dbReference type="EMBL" id="NBI30854.1"/>
    </source>
</evidence>
<dbReference type="PANTHER" id="PTHR36931">
    <property type="entry name" value="UPF0153 PROTEIN YEIW"/>
    <property type="match status" value="1"/>
</dbReference>
<reference evidence="1 2" key="1">
    <citation type="submission" date="2019-01" db="EMBL/GenBank/DDBJ databases">
        <title>Chengkuizengella sp. nov., isolated from deep-sea sediment of East Pacific Ocean.</title>
        <authorList>
            <person name="Yang J."/>
            <person name="Lai Q."/>
            <person name="Shao Z."/>
        </authorList>
    </citation>
    <scope>NUCLEOTIDE SEQUENCE [LARGE SCALE GENOMIC DNA]</scope>
    <source>
        <strain evidence="1 2">YPA3-1-1</strain>
    </source>
</reference>
<dbReference type="EMBL" id="SIJB01000043">
    <property type="protein sequence ID" value="NBI30854.1"/>
    <property type="molecule type" value="Genomic_DNA"/>
</dbReference>
<name>A0A6N9Q8B1_9BACL</name>
<comment type="caution">
    <text evidence="1">The sequence shown here is derived from an EMBL/GenBank/DDBJ whole genome shotgun (WGS) entry which is preliminary data.</text>
</comment>
<keyword evidence="2" id="KW-1185">Reference proteome</keyword>
<sequence>MDCRIGCAACCIVISISSSIPGMPEGKPAGKRCVQLTHDNKCKLFGKPERPEVCSSLKASNEICGENNEDAFKNLSILENDTNIRIFNYNTL</sequence>
<dbReference type="AlphaFoldDB" id="A0A6N9Q8B1"/>
<proteinExistence type="predicted"/>
<protein>
    <submittedName>
        <fullName evidence="1">YkgJ family cysteine cluster protein</fullName>
    </submittedName>
</protein>
<accession>A0A6N9Q8B1</accession>
<gene>
    <name evidence="1" type="ORF">ERL59_18040</name>
</gene>
<organism evidence="1 2">
    <name type="scientific">Chengkuizengella marina</name>
    <dbReference type="NCBI Taxonomy" id="2507566"/>
    <lineage>
        <taxon>Bacteria</taxon>
        <taxon>Bacillati</taxon>
        <taxon>Bacillota</taxon>
        <taxon>Bacilli</taxon>
        <taxon>Bacillales</taxon>
        <taxon>Paenibacillaceae</taxon>
        <taxon>Chengkuizengella</taxon>
    </lineage>
</organism>
<dbReference type="RefSeq" id="WP_160647665.1">
    <property type="nucleotide sequence ID" value="NZ_SIJB01000043.1"/>
</dbReference>
<dbReference type="InterPro" id="IPR052572">
    <property type="entry name" value="UPF0153_domain"/>
</dbReference>
<dbReference type="Pfam" id="PF03692">
    <property type="entry name" value="CxxCxxCC"/>
    <property type="match status" value="1"/>
</dbReference>
<dbReference type="OrthoDB" id="6003696at2"/>
<evidence type="ECO:0000313" key="2">
    <source>
        <dbReference type="Proteomes" id="UP000448943"/>
    </source>
</evidence>